<protein>
    <submittedName>
        <fullName evidence="1">Uncharacterized protein</fullName>
    </submittedName>
</protein>
<dbReference type="EMBL" id="CP036298">
    <property type="protein sequence ID" value="QDV22516.1"/>
    <property type="molecule type" value="Genomic_DNA"/>
</dbReference>
<proteinExistence type="predicted"/>
<gene>
    <name evidence="1" type="ORF">Q31a_08020</name>
</gene>
<name>A0A518G1Q5_9BACT</name>
<reference evidence="1 2" key="1">
    <citation type="submission" date="2019-02" db="EMBL/GenBank/DDBJ databases">
        <title>Deep-cultivation of Planctomycetes and their phenomic and genomic characterization uncovers novel biology.</title>
        <authorList>
            <person name="Wiegand S."/>
            <person name="Jogler M."/>
            <person name="Boedeker C."/>
            <person name="Pinto D."/>
            <person name="Vollmers J."/>
            <person name="Rivas-Marin E."/>
            <person name="Kohn T."/>
            <person name="Peeters S.H."/>
            <person name="Heuer A."/>
            <person name="Rast P."/>
            <person name="Oberbeckmann S."/>
            <person name="Bunk B."/>
            <person name="Jeske O."/>
            <person name="Meyerdierks A."/>
            <person name="Storesund J.E."/>
            <person name="Kallscheuer N."/>
            <person name="Luecker S."/>
            <person name="Lage O.M."/>
            <person name="Pohl T."/>
            <person name="Merkel B.J."/>
            <person name="Hornburger P."/>
            <person name="Mueller R.-W."/>
            <person name="Bruemmer F."/>
            <person name="Labrenz M."/>
            <person name="Spormann A.M."/>
            <person name="Op den Camp H."/>
            <person name="Overmann J."/>
            <person name="Amann R."/>
            <person name="Jetten M.S.M."/>
            <person name="Mascher T."/>
            <person name="Medema M.H."/>
            <person name="Devos D.P."/>
            <person name="Kaster A.-K."/>
            <person name="Ovreas L."/>
            <person name="Rohde M."/>
            <person name="Galperin M.Y."/>
            <person name="Jogler C."/>
        </authorList>
    </citation>
    <scope>NUCLEOTIDE SEQUENCE [LARGE SCALE GENOMIC DNA]</scope>
    <source>
        <strain evidence="1 2">Q31a</strain>
    </source>
</reference>
<evidence type="ECO:0000313" key="1">
    <source>
        <dbReference type="EMBL" id="QDV22516.1"/>
    </source>
</evidence>
<evidence type="ECO:0000313" key="2">
    <source>
        <dbReference type="Proteomes" id="UP000318017"/>
    </source>
</evidence>
<dbReference type="KEGG" id="ahel:Q31a_08020"/>
<dbReference type="AlphaFoldDB" id="A0A518G1Q5"/>
<sequence length="167" mass="18906">MRAIYAQMSCHQCHYRTCLAGPTCPSGRSLAPLVDEPRICITSPLISESTGPYRSNLWTSASAKRLTARGKLSRALSLYELHYRSSQQFLLQEWFDRQVGRWRSTGAPSKQFPRYGTQLGHENIARKTNWIARRSQSASSMRTHCEWISASSYGVPTCKYRGTGRAL</sequence>
<keyword evidence="2" id="KW-1185">Reference proteome</keyword>
<organism evidence="1 2">
    <name type="scientific">Aureliella helgolandensis</name>
    <dbReference type="NCBI Taxonomy" id="2527968"/>
    <lineage>
        <taxon>Bacteria</taxon>
        <taxon>Pseudomonadati</taxon>
        <taxon>Planctomycetota</taxon>
        <taxon>Planctomycetia</taxon>
        <taxon>Pirellulales</taxon>
        <taxon>Pirellulaceae</taxon>
        <taxon>Aureliella</taxon>
    </lineage>
</organism>
<accession>A0A518G1Q5</accession>
<dbReference type="Proteomes" id="UP000318017">
    <property type="component" value="Chromosome"/>
</dbReference>